<proteinExistence type="predicted"/>
<accession>A0A060TI96</accession>
<reference evidence="2" key="2">
    <citation type="submission" date="2014-06" db="EMBL/GenBank/DDBJ databases">
        <title>The complete genome of Blastobotrys (Arxula) adeninivorans LS3 - a yeast of biotechnological interest.</title>
        <authorList>
            <person name="Kunze G."/>
            <person name="Gaillardin C."/>
            <person name="Czernicka M."/>
            <person name="Durrens P."/>
            <person name="Martin T."/>
            <person name="Boer E."/>
            <person name="Gabaldon T."/>
            <person name="Cruz J."/>
            <person name="Talla E."/>
            <person name="Marck C."/>
            <person name="Goffeau A."/>
            <person name="Barbe V."/>
            <person name="Baret P."/>
            <person name="Baronian K."/>
            <person name="Beier S."/>
            <person name="Bleykasten C."/>
            <person name="Bode R."/>
            <person name="Casaregola S."/>
            <person name="Despons L."/>
            <person name="Fairhead C."/>
            <person name="Giersberg M."/>
            <person name="Gierski P."/>
            <person name="Hahnel U."/>
            <person name="Hartmann A."/>
            <person name="Jankowska D."/>
            <person name="Jubin C."/>
            <person name="Jung P."/>
            <person name="Lafontaine I."/>
            <person name="Leh-Louis V."/>
            <person name="Lemaire M."/>
            <person name="Marcet-Houben M."/>
            <person name="Mascher M."/>
            <person name="Morel G."/>
            <person name="Richard G.-F."/>
            <person name="Riechen J."/>
            <person name="Sacerdot C."/>
            <person name="Sarkar A."/>
            <person name="Savel G."/>
            <person name="Schacherer J."/>
            <person name="Sherman D."/>
            <person name="Straub M.-L."/>
            <person name="Stein N."/>
            <person name="Thierry A."/>
            <person name="Trautwein-Schult A."/>
            <person name="Westhof E."/>
            <person name="Worch S."/>
            <person name="Dujon B."/>
            <person name="Souciet J.-L."/>
            <person name="Wincker P."/>
            <person name="Scholz U."/>
            <person name="Neuveglise N."/>
        </authorList>
    </citation>
    <scope>NUCLEOTIDE SEQUENCE</scope>
    <source>
        <strain evidence="2">LS3</strain>
    </source>
</reference>
<dbReference type="AlphaFoldDB" id="A0A060TI96"/>
<gene>
    <name evidence="2" type="ORF">GNLVRS02_ARAD1D44858g</name>
</gene>
<feature type="region of interest" description="Disordered" evidence="1">
    <location>
        <begin position="210"/>
        <end position="230"/>
    </location>
</feature>
<organism evidence="2">
    <name type="scientific">Blastobotrys adeninivorans</name>
    <name type="common">Yeast</name>
    <name type="synonym">Arxula adeninivorans</name>
    <dbReference type="NCBI Taxonomy" id="409370"/>
    <lineage>
        <taxon>Eukaryota</taxon>
        <taxon>Fungi</taxon>
        <taxon>Dikarya</taxon>
        <taxon>Ascomycota</taxon>
        <taxon>Saccharomycotina</taxon>
        <taxon>Dipodascomycetes</taxon>
        <taxon>Dipodascales</taxon>
        <taxon>Trichomonascaceae</taxon>
        <taxon>Blastobotrys</taxon>
    </lineage>
</organism>
<protein>
    <submittedName>
        <fullName evidence="2">ARAD1D44858p</fullName>
    </submittedName>
</protein>
<feature type="region of interest" description="Disordered" evidence="1">
    <location>
        <begin position="1"/>
        <end position="117"/>
    </location>
</feature>
<sequence length="271" mass="31217">MVLHDSKWDKKATRRYHQKHGTVPEHVARKQREQEKEQQRAQARLGSNVWRYGGREEDDEKVREQVRQRQEVNDLLEGNSDGETEDDANGSDVEERASDDGDSKREVPAATDGERTIEDLTLAQAALRPEEDQVGEFRPQFFPEAEDELAEIEQLEEDRKIVNSNSKTLFDFKKESKVVAHDNPEEFWQIQQGIERAKVTNDLKTKFKVKNKPRASVPPEGNDDDFDDFLNEIDSSTSKLVLDESQAQGRVQAPSLDKLKDTQEWLDDLLN</sequence>
<reference evidence="2" key="1">
    <citation type="submission" date="2014-02" db="EMBL/GenBank/DDBJ databases">
        <authorList>
            <person name="Genoscope - CEA"/>
        </authorList>
    </citation>
    <scope>NUCLEOTIDE SEQUENCE</scope>
    <source>
        <strain evidence="2">LS3</strain>
    </source>
</reference>
<feature type="compositionally biased region" description="Basic and acidic residues" evidence="1">
    <location>
        <begin position="60"/>
        <end position="72"/>
    </location>
</feature>
<evidence type="ECO:0000313" key="2">
    <source>
        <dbReference type="EMBL" id="CDP38886.1"/>
    </source>
</evidence>
<feature type="compositionally biased region" description="Acidic residues" evidence="1">
    <location>
        <begin position="221"/>
        <end position="230"/>
    </location>
</feature>
<feature type="compositionally biased region" description="Basic and acidic residues" evidence="1">
    <location>
        <begin position="22"/>
        <end position="39"/>
    </location>
</feature>
<feature type="compositionally biased region" description="Acidic residues" evidence="1">
    <location>
        <begin position="80"/>
        <end position="89"/>
    </location>
</feature>
<name>A0A060TI96_BLAAD</name>
<dbReference type="EMBL" id="HG937694">
    <property type="protein sequence ID" value="CDP38886.1"/>
    <property type="molecule type" value="Genomic_DNA"/>
</dbReference>
<feature type="compositionally biased region" description="Basic and acidic residues" evidence="1">
    <location>
        <begin position="93"/>
        <end position="117"/>
    </location>
</feature>
<feature type="compositionally biased region" description="Basic and acidic residues" evidence="1">
    <location>
        <begin position="1"/>
        <end position="11"/>
    </location>
</feature>
<evidence type="ECO:0000256" key="1">
    <source>
        <dbReference type="SAM" id="MobiDB-lite"/>
    </source>
</evidence>